<name>A0A852U5L5_9ACTN</name>
<feature type="region of interest" description="Disordered" evidence="1">
    <location>
        <begin position="189"/>
        <end position="213"/>
    </location>
</feature>
<proteinExistence type="predicted"/>
<evidence type="ECO:0000256" key="1">
    <source>
        <dbReference type="SAM" id="MobiDB-lite"/>
    </source>
</evidence>
<dbReference type="EMBL" id="JACCCC010000001">
    <property type="protein sequence ID" value="NYE50792.1"/>
    <property type="molecule type" value="Genomic_DNA"/>
</dbReference>
<comment type="caution">
    <text evidence="2">The sequence shown here is derived from an EMBL/GenBank/DDBJ whole genome shotgun (WGS) entry which is preliminary data.</text>
</comment>
<organism evidence="2 3">
    <name type="scientific">Spinactinospora alkalitolerans</name>
    <dbReference type="NCBI Taxonomy" id="687207"/>
    <lineage>
        <taxon>Bacteria</taxon>
        <taxon>Bacillati</taxon>
        <taxon>Actinomycetota</taxon>
        <taxon>Actinomycetes</taxon>
        <taxon>Streptosporangiales</taxon>
        <taxon>Nocardiopsidaceae</taxon>
        <taxon>Spinactinospora</taxon>
    </lineage>
</organism>
<accession>A0A852U5L5</accession>
<reference evidence="2 3" key="1">
    <citation type="submission" date="2020-07" db="EMBL/GenBank/DDBJ databases">
        <title>Sequencing the genomes of 1000 actinobacteria strains.</title>
        <authorList>
            <person name="Klenk H.-P."/>
        </authorList>
    </citation>
    <scope>NUCLEOTIDE SEQUENCE [LARGE SCALE GENOMIC DNA]</scope>
    <source>
        <strain evidence="2 3">CXB654</strain>
    </source>
</reference>
<dbReference type="Proteomes" id="UP000589036">
    <property type="component" value="Unassembled WGS sequence"/>
</dbReference>
<evidence type="ECO:0000313" key="2">
    <source>
        <dbReference type="EMBL" id="NYE50792.1"/>
    </source>
</evidence>
<gene>
    <name evidence="2" type="ORF">HDA32_005912</name>
</gene>
<dbReference type="AlphaFoldDB" id="A0A852U5L5"/>
<sequence length="213" mass="23515">MHVVRFGPQVDAKGVLAGSADADRCVRYLAKYLTKDIADCHTINTDAQQRHVDRLVEALRFEPCSPRCANWLRYGIQPQDAKAGLRPGYCRSKAHKREHLGYAGRRVLVSRKWSGKTLADHKADRLAWVLDALGVDPDAGPDDDTGQPGSPIRLAVAGNDIAWELARPTDPDVPPREHRLLRAVGESLKRRAQLDAARQTQQTDLSATGERAA</sequence>
<dbReference type="InterPro" id="IPR046828">
    <property type="entry name" value="RepSA"/>
</dbReference>
<evidence type="ECO:0000313" key="3">
    <source>
        <dbReference type="Proteomes" id="UP000589036"/>
    </source>
</evidence>
<keyword evidence="3" id="KW-1185">Reference proteome</keyword>
<evidence type="ECO:0008006" key="4">
    <source>
        <dbReference type="Google" id="ProtNLM"/>
    </source>
</evidence>
<protein>
    <recommendedName>
        <fullName evidence="4">Replication initiation protein</fullName>
    </recommendedName>
</protein>
<dbReference type="Pfam" id="PF20199">
    <property type="entry name" value="RepSA"/>
    <property type="match status" value="1"/>
</dbReference>